<proteinExistence type="predicted"/>
<accession>A0A2R4X1M2</accession>
<dbReference type="PANTHER" id="PTHR37953">
    <property type="entry name" value="UPF0127 PROTEIN MJ1496"/>
    <property type="match status" value="1"/>
</dbReference>
<dbReference type="KEGG" id="harc:HARCEL1_08230"/>
<dbReference type="GeneID" id="36512487"/>
<dbReference type="Proteomes" id="UP000244727">
    <property type="component" value="Chromosome"/>
</dbReference>
<dbReference type="PANTHER" id="PTHR37953:SF1">
    <property type="entry name" value="UPF0127 PROTEIN MJ1496"/>
    <property type="match status" value="1"/>
</dbReference>
<dbReference type="Gene3D" id="2.60.120.1140">
    <property type="entry name" value="Protein of unknown function DUF192"/>
    <property type="match status" value="1"/>
</dbReference>
<evidence type="ECO:0000313" key="2">
    <source>
        <dbReference type="Proteomes" id="UP000244727"/>
    </source>
</evidence>
<sequence length="162" mass="17399">MDRRRAGQGLVIVGALAVATLLLVGSLTGAFSGRDADWETVTIESDGERLATVDVRVADDHQSRYIGLSETDHLGPREGMLFVHSDSGPHEYVMRDMAFPLDIVFVDANGTITAVHEAPVPEGSYDRTYEGRGRYVLELNRGTMAEVGAGVGDRVVIPNGTA</sequence>
<dbReference type="Pfam" id="PF02643">
    <property type="entry name" value="DUF192"/>
    <property type="match status" value="1"/>
</dbReference>
<reference evidence="1 2" key="1">
    <citation type="submission" date="2018-04" db="EMBL/GenBank/DDBJ databases">
        <title>Halococcoides cellulosivorans gen. nov., sp. nov., an extremely halophilic cellulose-utilizing haloarchaeon from hypersaline lakes.</title>
        <authorList>
            <person name="Sorokin D.Y."/>
            <person name="Toshchakov S.V."/>
            <person name="Samarov N.I."/>
            <person name="Korzhenkov A."/>
            <person name="Kublanov I.V."/>
        </authorList>
    </citation>
    <scope>NUCLEOTIDE SEQUENCE [LARGE SCALE GENOMIC DNA]</scope>
    <source>
        <strain evidence="1 2">HArcel1</strain>
    </source>
</reference>
<organism evidence="1 2">
    <name type="scientific">Halococcoides cellulosivorans</name>
    <dbReference type="NCBI Taxonomy" id="1679096"/>
    <lineage>
        <taxon>Archaea</taxon>
        <taxon>Methanobacteriati</taxon>
        <taxon>Methanobacteriota</taxon>
        <taxon>Stenosarchaea group</taxon>
        <taxon>Halobacteria</taxon>
        <taxon>Halobacteriales</taxon>
        <taxon>Haloarculaceae</taxon>
        <taxon>Halococcoides</taxon>
    </lineage>
</organism>
<dbReference type="AlphaFoldDB" id="A0A2R4X1M2"/>
<gene>
    <name evidence="1" type="ORF">HARCEL1_08230</name>
</gene>
<dbReference type="EMBL" id="CP028858">
    <property type="protein sequence ID" value="AWB27697.1"/>
    <property type="molecule type" value="Genomic_DNA"/>
</dbReference>
<keyword evidence="2" id="KW-1185">Reference proteome</keyword>
<protein>
    <submittedName>
        <fullName evidence="1">DUF192 domain-containing protein</fullName>
    </submittedName>
</protein>
<dbReference type="InterPro" id="IPR003795">
    <property type="entry name" value="DUF192"/>
</dbReference>
<dbReference type="RefSeq" id="WP_108382255.1">
    <property type="nucleotide sequence ID" value="NZ_CP028858.1"/>
</dbReference>
<dbReference type="InterPro" id="IPR038695">
    <property type="entry name" value="Saro_0823-like_sf"/>
</dbReference>
<evidence type="ECO:0000313" key="1">
    <source>
        <dbReference type="EMBL" id="AWB27697.1"/>
    </source>
</evidence>
<name>A0A2R4X1M2_9EURY</name>